<dbReference type="InterPro" id="IPR035965">
    <property type="entry name" value="PAS-like_dom_sf"/>
</dbReference>
<dbReference type="NCBIfam" id="TIGR00229">
    <property type="entry name" value="sensory_box"/>
    <property type="match status" value="1"/>
</dbReference>
<evidence type="ECO:0000313" key="2">
    <source>
        <dbReference type="EMBL" id="CAA6810162.1"/>
    </source>
</evidence>
<dbReference type="EMBL" id="CACVAP010000059">
    <property type="protein sequence ID" value="CAA6810162.1"/>
    <property type="molecule type" value="Genomic_DNA"/>
</dbReference>
<dbReference type="AlphaFoldDB" id="A0A6S6SW00"/>
<dbReference type="InterPro" id="IPR000014">
    <property type="entry name" value="PAS"/>
</dbReference>
<sequence>MHRPIALDVEYTFTNNLIYETDSQGIITYANQNFCEVSGFRREELIGKNHSIFKHPDVPNNLYDNLWSTEKRLKQWFSVLKNMRRDGMYFWSDIHCTIKYDNDKEAGFLIVHKPTSSLNVEEETERYAQYNIE</sequence>
<proteinExistence type="predicted"/>
<name>A0A6S6SW00_9BACT</name>
<dbReference type="InterPro" id="IPR013767">
    <property type="entry name" value="PAS_fold"/>
</dbReference>
<reference evidence="2" key="1">
    <citation type="submission" date="2020-01" db="EMBL/GenBank/DDBJ databases">
        <authorList>
            <person name="Meier V. D."/>
            <person name="Meier V D."/>
        </authorList>
    </citation>
    <scope>NUCLEOTIDE SEQUENCE</scope>
    <source>
        <strain evidence="2">HLG_WM_MAG_06</strain>
    </source>
</reference>
<accession>A0A6S6SW00</accession>
<protein>
    <recommendedName>
        <fullName evidence="1">PAS domain-containing protein</fullName>
    </recommendedName>
</protein>
<dbReference type="CDD" id="cd00130">
    <property type="entry name" value="PAS"/>
    <property type="match status" value="1"/>
</dbReference>
<feature type="domain" description="PAS" evidence="1">
    <location>
        <begin position="18"/>
        <end position="57"/>
    </location>
</feature>
<gene>
    <name evidence="2" type="ORF">HELGO_WM5209</name>
</gene>
<dbReference type="GO" id="GO:0006355">
    <property type="term" value="P:regulation of DNA-templated transcription"/>
    <property type="evidence" value="ECO:0007669"/>
    <property type="project" value="InterPro"/>
</dbReference>
<dbReference type="PROSITE" id="PS50112">
    <property type="entry name" value="PAS"/>
    <property type="match status" value="1"/>
</dbReference>
<dbReference type="SUPFAM" id="SSF55785">
    <property type="entry name" value="PYP-like sensor domain (PAS domain)"/>
    <property type="match status" value="1"/>
</dbReference>
<evidence type="ECO:0000259" key="1">
    <source>
        <dbReference type="PROSITE" id="PS50112"/>
    </source>
</evidence>
<dbReference type="Gene3D" id="3.30.450.20">
    <property type="entry name" value="PAS domain"/>
    <property type="match status" value="1"/>
</dbReference>
<dbReference type="Pfam" id="PF00989">
    <property type="entry name" value="PAS"/>
    <property type="match status" value="1"/>
</dbReference>
<dbReference type="SMART" id="SM00091">
    <property type="entry name" value="PAS"/>
    <property type="match status" value="1"/>
</dbReference>
<organism evidence="2">
    <name type="scientific">uncultured Sulfurovum sp</name>
    <dbReference type="NCBI Taxonomy" id="269237"/>
    <lineage>
        <taxon>Bacteria</taxon>
        <taxon>Pseudomonadati</taxon>
        <taxon>Campylobacterota</taxon>
        <taxon>Epsilonproteobacteria</taxon>
        <taxon>Campylobacterales</taxon>
        <taxon>Sulfurovaceae</taxon>
        <taxon>Sulfurovum</taxon>
        <taxon>environmental samples</taxon>
    </lineage>
</organism>